<evidence type="ECO:0000256" key="4">
    <source>
        <dbReference type="ARBA" id="ARBA00023242"/>
    </source>
</evidence>
<dbReference type="InterPro" id="IPR051000">
    <property type="entry name" value="Homeobox_DNA-bind_prot"/>
</dbReference>
<feature type="compositionally biased region" description="Polar residues" evidence="7">
    <location>
        <begin position="93"/>
        <end position="106"/>
    </location>
</feature>
<comment type="subcellular location">
    <subcellularLocation>
        <location evidence="1 5 6">Nucleus</location>
    </subcellularLocation>
</comment>
<feature type="DNA-binding region" description="Homeobox" evidence="5">
    <location>
        <begin position="165"/>
        <end position="218"/>
    </location>
</feature>
<dbReference type="Proteomes" id="UP001308179">
    <property type="component" value="Unassembled WGS sequence"/>
</dbReference>
<feature type="domain" description="Homeobox" evidence="8">
    <location>
        <begin position="163"/>
        <end position="217"/>
    </location>
</feature>
<feature type="compositionally biased region" description="Polar residues" evidence="7">
    <location>
        <begin position="407"/>
        <end position="425"/>
    </location>
</feature>
<dbReference type="SMART" id="SM00389">
    <property type="entry name" value="HOX"/>
    <property type="match status" value="1"/>
</dbReference>
<organism evidence="9 10">
    <name type="scientific">Rachicladosporium monterosium</name>
    <dbReference type="NCBI Taxonomy" id="1507873"/>
    <lineage>
        <taxon>Eukaryota</taxon>
        <taxon>Fungi</taxon>
        <taxon>Dikarya</taxon>
        <taxon>Ascomycota</taxon>
        <taxon>Pezizomycotina</taxon>
        <taxon>Dothideomycetes</taxon>
        <taxon>Dothideomycetidae</taxon>
        <taxon>Cladosporiales</taxon>
        <taxon>Cladosporiaceae</taxon>
        <taxon>Rachicladosporium</taxon>
    </lineage>
</organism>
<dbReference type="InterPro" id="IPR009057">
    <property type="entry name" value="Homeodomain-like_sf"/>
</dbReference>
<evidence type="ECO:0000256" key="6">
    <source>
        <dbReference type="RuleBase" id="RU000682"/>
    </source>
</evidence>
<feature type="compositionally biased region" description="Polar residues" evidence="7">
    <location>
        <begin position="447"/>
        <end position="457"/>
    </location>
</feature>
<evidence type="ECO:0000259" key="8">
    <source>
        <dbReference type="PROSITE" id="PS50071"/>
    </source>
</evidence>
<dbReference type="PANTHER" id="PTHR24324">
    <property type="entry name" value="HOMEOBOX PROTEIN HHEX"/>
    <property type="match status" value="1"/>
</dbReference>
<sequence length="606" mass="66606">MSGVPAKTDEYQWQHTPISSYPPLASATILPQPALPSDPLRDPRQSLRDWNRPPLRSHKSFPYSLGPSSRVQEEGTQTDSGGPALAHFEERVTNQGPQPVGTSNLPAATFGGSAPTSPVGRLTPNSPGGDDEQLEDEEIGFGTAEQGEEEERPPMTAAELRAHKRKMKRFRLTHNQTRFLMSEFARQPHPDAAHRERLSREIPGLSPRQVQVWFQNRYETGPFCRHTVDEANRPHRRAKLKRLTTDDRERMLRSRALPVDFDMTQALHAPFGTGPPLNVGTPISSPGTYGPLGDAGGIRPLTLDTLRRGPEYEPYAQHQYSSPTGITPALGAFAFTPPQSATDTMSPASVTSAGTNYAFHAQESPRRFPFPLPMSAHTGYGPQAHIPRLHMHDRFNRPIAESAGSPLRTSMSYSGAGPSSQAQTPSQERSSSFSEHSNALHDRPQQHRSLTGPSSSGPIGLGFTYAQMPQYATTEQQPQHHQQPSGMHSQHAGETQYRRSSSHLAGPPLTTYQHPYPPPPQFSSSQLPQYTGFGGHYSSHVLPSAYHQPLQQQQQNHGQALQQQQQAFAPVPSQPQQYVPLLRNPSEQEGEEGDNSEGGVALPASY</sequence>
<keyword evidence="2 5" id="KW-0238">DNA-binding</keyword>
<feature type="region of interest" description="Disordered" evidence="7">
    <location>
        <begin position="1"/>
        <end position="134"/>
    </location>
</feature>
<keyword evidence="4 5" id="KW-0539">Nucleus</keyword>
<gene>
    <name evidence="9" type="ORF">LTR32_002911</name>
</gene>
<evidence type="ECO:0000256" key="3">
    <source>
        <dbReference type="ARBA" id="ARBA00023155"/>
    </source>
</evidence>
<evidence type="ECO:0000256" key="7">
    <source>
        <dbReference type="SAM" id="MobiDB-lite"/>
    </source>
</evidence>
<feature type="compositionally biased region" description="Polar residues" evidence="7">
    <location>
        <begin position="66"/>
        <end position="80"/>
    </location>
</feature>
<feature type="compositionally biased region" description="Basic and acidic residues" evidence="7">
    <location>
        <begin position="39"/>
        <end position="51"/>
    </location>
</feature>
<evidence type="ECO:0000256" key="1">
    <source>
        <dbReference type="ARBA" id="ARBA00004123"/>
    </source>
</evidence>
<reference evidence="9 10" key="1">
    <citation type="submission" date="2023-08" db="EMBL/GenBank/DDBJ databases">
        <title>Black Yeasts Isolated from many extreme environments.</title>
        <authorList>
            <person name="Coleine C."/>
            <person name="Stajich J.E."/>
            <person name="Selbmann L."/>
        </authorList>
    </citation>
    <scope>NUCLEOTIDE SEQUENCE [LARGE SCALE GENOMIC DNA]</scope>
    <source>
        <strain evidence="9 10">CCFEE 5386</strain>
    </source>
</reference>
<feature type="compositionally biased region" description="Low complexity" evidence="7">
    <location>
        <begin position="426"/>
        <end position="437"/>
    </location>
</feature>
<dbReference type="Pfam" id="PF00046">
    <property type="entry name" value="Homeodomain"/>
    <property type="match status" value="1"/>
</dbReference>
<keyword evidence="10" id="KW-1185">Reference proteome</keyword>
<dbReference type="InterPro" id="IPR001356">
    <property type="entry name" value="HD"/>
</dbReference>
<dbReference type="PROSITE" id="PS50071">
    <property type="entry name" value="HOMEOBOX_2"/>
    <property type="match status" value="1"/>
</dbReference>
<name>A0ABR0L8X7_9PEZI</name>
<evidence type="ECO:0000256" key="2">
    <source>
        <dbReference type="ARBA" id="ARBA00023125"/>
    </source>
</evidence>
<dbReference type="SUPFAM" id="SSF46689">
    <property type="entry name" value="Homeodomain-like"/>
    <property type="match status" value="1"/>
</dbReference>
<feature type="region of interest" description="Disordered" evidence="7">
    <location>
        <begin position="400"/>
        <end position="606"/>
    </location>
</feature>
<dbReference type="CDD" id="cd00086">
    <property type="entry name" value="homeodomain"/>
    <property type="match status" value="1"/>
</dbReference>
<accession>A0ABR0L8X7</accession>
<proteinExistence type="predicted"/>
<keyword evidence="3 5" id="KW-0371">Homeobox</keyword>
<protein>
    <recommendedName>
        <fullName evidence="8">Homeobox domain-containing protein</fullName>
    </recommendedName>
</protein>
<evidence type="ECO:0000313" key="10">
    <source>
        <dbReference type="Proteomes" id="UP001308179"/>
    </source>
</evidence>
<dbReference type="EMBL" id="JAVRRR010000160">
    <property type="protein sequence ID" value="KAK5145306.1"/>
    <property type="molecule type" value="Genomic_DNA"/>
</dbReference>
<evidence type="ECO:0000313" key="9">
    <source>
        <dbReference type="EMBL" id="KAK5145306.1"/>
    </source>
</evidence>
<evidence type="ECO:0000256" key="5">
    <source>
        <dbReference type="PROSITE-ProRule" id="PRU00108"/>
    </source>
</evidence>
<dbReference type="Gene3D" id="1.10.10.60">
    <property type="entry name" value="Homeodomain-like"/>
    <property type="match status" value="1"/>
</dbReference>
<dbReference type="PANTHER" id="PTHR24324:SF5">
    <property type="entry name" value="HEMATOPOIETICALLY-EXPRESSED HOMEOBOX PROTEIN HHEX"/>
    <property type="match status" value="1"/>
</dbReference>
<feature type="compositionally biased region" description="Low complexity" evidence="7">
    <location>
        <begin position="548"/>
        <end position="577"/>
    </location>
</feature>
<feature type="compositionally biased region" description="Low complexity" evidence="7">
    <location>
        <begin position="476"/>
        <end position="490"/>
    </location>
</feature>
<comment type="caution">
    <text evidence="9">The sequence shown here is derived from an EMBL/GenBank/DDBJ whole genome shotgun (WGS) entry which is preliminary data.</text>
</comment>